<proteinExistence type="inferred from homology"/>
<dbReference type="RefSeq" id="WP_136905039.1">
    <property type="nucleotide sequence ID" value="NZ_SWJZ01000012.1"/>
</dbReference>
<dbReference type="PANTHER" id="PTHR48098:SF3">
    <property type="entry name" value="IRON(III) ENTEROBACTIN ESTERASE"/>
    <property type="match status" value="1"/>
</dbReference>
<dbReference type="InterPro" id="IPR014756">
    <property type="entry name" value="Ig_E-set"/>
</dbReference>
<dbReference type="OrthoDB" id="9775130at2"/>
<dbReference type="Pfam" id="PF11806">
    <property type="entry name" value="Enterochelin_N"/>
    <property type="match status" value="1"/>
</dbReference>
<keyword evidence="2" id="KW-0963">Cytoplasm</keyword>
<evidence type="ECO:0000256" key="5">
    <source>
        <dbReference type="SAM" id="SignalP"/>
    </source>
</evidence>
<feature type="domain" description="Enterochelin esterase N-terminal" evidence="6">
    <location>
        <begin position="171"/>
        <end position="271"/>
    </location>
</feature>
<feature type="chain" id="PRO_5020685782" evidence="5">
    <location>
        <begin position="29"/>
        <end position="521"/>
    </location>
</feature>
<dbReference type="GO" id="GO:0005506">
    <property type="term" value="F:iron ion binding"/>
    <property type="evidence" value="ECO:0007669"/>
    <property type="project" value="InterPro"/>
</dbReference>
<comment type="similarity">
    <text evidence="4">Belongs to the Fes family.</text>
</comment>
<dbReference type="EMBL" id="SWJZ01000012">
    <property type="protein sequence ID" value="TKD25138.1"/>
    <property type="molecule type" value="Genomic_DNA"/>
</dbReference>
<protein>
    <submittedName>
        <fullName evidence="7">DUF3327 domain-containing protein</fullName>
    </submittedName>
</protein>
<dbReference type="InterPro" id="IPR021764">
    <property type="entry name" value="Enterochelin_esterase_N"/>
</dbReference>
<evidence type="ECO:0000256" key="4">
    <source>
        <dbReference type="ARBA" id="ARBA00024201"/>
    </source>
</evidence>
<comment type="caution">
    <text evidence="7">The sequence shown here is derived from an EMBL/GenBank/DDBJ whole genome shotgun (WGS) entry which is preliminary data.</text>
</comment>
<sequence>MRPAVSLGGILLAAGLALPSAAFCEALAQGETLSATLAGAARVIPLAVPEQSYVTGRFQPGGVEQVLDLIAPDGRLRELARGSDGGQDFHLLMPPAGALRVSGPAGSAFSLRLARVVPPAAQTPPPPTYLSPRIGALAEALAQGGDSRDFWAEVARKGTPLVERDGAGLIVTFLYRGPVRNVRLVGGPSNDHDWLGRLGQSDVWYRSYRVSPDIRLSYRLAPDVPALPGPPRMQRMALLATVGPDPLNPRRWPEDSGSASVYEGPAAPVQPGFPARALPVEEMRFASARLGNTRRVQIFRSTGFTPADPEALLLFVFDGPTAVRDWRLPGALEALVAAGRLPPLAAVFIDPIDAETRSAELPGSPDFSRAMAQELLPFAARHLGMEPDPARTVLAGASFGGIGAARIALDRPDLFGAAIALSGSFWWAPEGRGQQPLVWMAERVLAAPRLPRLVLTAGAYETARGGDAGPAPDDLRETGRQLHAALRGRGADVTFLPHTGGHDGFVWRGELTEALLRLYGR</sequence>
<evidence type="ECO:0000256" key="2">
    <source>
        <dbReference type="ARBA" id="ARBA00022490"/>
    </source>
</evidence>
<dbReference type="SUPFAM" id="SSF81296">
    <property type="entry name" value="E set domains"/>
    <property type="match status" value="1"/>
</dbReference>
<dbReference type="Gene3D" id="3.40.50.1820">
    <property type="entry name" value="alpha/beta hydrolase"/>
    <property type="match status" value="1"/>
</dbReference>
<dbReference type="PANTHER" id="PTHR48098">
    <property type="entry name" value="ENTEROCHELIN ESTERASE-RELATED"/>
    <property type="match status" value="1"/>
</dbReference>
<dbReference type="Pfam" id="PF00756">
    <property type="entry name" value="Esterase"/>
    <property type="match status" value="1"/>
</dbReference>
<dbReference type="SUPFAM" id="SSF53474">
    <property type="entry name" value="alpha/beta-Hydrolases"/>
    <property type="match status" value="1"/>
</dbReference>
<evidence type="ECO:0000256" key="3">
    <source>
        <dbReference type="ARBA" id="ARBA00022801"/>
    </source>
</evidence>
<evidence type="ECO:0000313" key="7">
    <source>
        <dbReference type="EMBL" id="TKD25138.1"/>
    </source>
</evidence>
<dbReference type="InterPro" id="IPR013783">
    <property type="entry name" value="Ig-like_fold"/>
</dbReference>
<dbReference type="InterPro" id="IPR029058">
    <property type="entry name" value="AB_hydrolase_fold"/>
</dbReference>
<comment type="subcellular location">
    <subcellularLocation>
        <location evidence="1">Cytoplasm</location>
    </subcellularLocation>
</comment>
<dbReference type="GO" id="GO:0006826">
    <property type="term" value="P:iron ion transport"/>
    <property type="evidence" value="ECO:0007669"/>
    <property type="project" value="InterPro"/>
</dbReference>
<dbReference type="GO" id="GO:0008849">
    <property type="term" value="F:enterochelin esterase activity"/>
    <property type="evidence" value="ECO:0007669"/>
    <property type="project" value="InterPro"/>
</dbReference>
<dbReference type="GO" id="GO:0005737">
    <property type="term" value="C:cytoplasm"/>
    <property type="evidence" value="ECO:0007669"/>
    <property type="project" value="UniProtKB-SubCell"/>
</dbReference>
<dbReference type="Proteomes" id="UP000310597">
    <property type="component" value="Unassembled WGS sequence"/>
</dbReference>
<feature type="signal peptide" evidence="5">
    <location>
        <begin position="1"/>
        <end position="28"/>
    </location>
</feature>
<dbReference type="InterPro" id="IPR000801">
    <property type="entry name" value="Esterase-like"/>
</dbReference>
<name>A0A4U1K1L4_RHOCA</name>
<evidence type="ECO:0000313" key="8">
    <source>
        <dbReference type="Proteomes" id="UP000310597"/>
    </source>
</evidence>
<keyword evidence="3" id="KW-0378">Hydrolase</keyword>
<dbReference type="AlphaFoldDB" id="A0A4U1K1L4"/>
<dbReference type="InterPro" id="IPR050583">
    <property type="entry name" value="Mycobacterial_A85_antigen"/>
</dbReference>
<dbReference type="Gene3D" id="2.60.40.10">
    <property type="entry name" value="Immunoglobulins"/>
    <property type="match status" value="1"/>
</dbReference>
<evidence type="ECO:0000259" key="6">
    <source>
        <dbReference type="Pfam" id="PF11806"/>
    </source>
</evidence>
<evidence type="ECO:0000256" key="1">
    <source>
        <dbReference type="ARBA" id="ARBA00004496"/>
    </source>
</evidence>
<reference evidence="7 8" key="1">
    <citation type="submission" date="2019-04" db="EMBL/GenBank/DDBJ databases">
        <title>Draft Whole-Genome sequence of the purple photosynthetic bacterium Rhodobacter capsulatus SP108 with an indigenous class A beta-lactamase.</title>
        <authorList>
            <person name="Robertson S."/>
            <person name="Meyer T.E."/>
            <person name="Kyndt J.A."/>
        </authorList>
    </citation>
    <scope>NUCLEOTIDE SEQUENCE [LARGE SCALE GENOMIC DNA]</scope>
    <source>
        <strain evidence="7 8">SP108</strain>
    </source>
</reference>
<gene>
    <name evidence="7" type="ORF">FBT96_03905</name>
</gene>
<keyword evidence="5" id="KW-0732">Signal</keyword>
<accession>A0A4U1K1L4</accession>
<organism evidence="7 8">
    <name type="scientific">Rhodobacter capsulatus</name>
    <name type="common">Rhodopseudomonas capsulata</name>
    <dbReference type="NCBI Taxonomy" id="1061"/>
    <lineage>
        <taxon>Bacteria</taxon>
        <taxon>Pseudomonadati</taxon>
        <taxon>Pseudomonadota</taxon>
        <taxon>Alphaproteobacteria</taxon>
        <taxon>Rhodobacterales</taxon>
        <taxon>Rhodobacter group</taxon>
        <taxon>Rhodobacter</taxon>
    </lineage>
</organism>